<evidence type="ECO:0000256" key="2">
    <source>
        <dbReference type="ARBA" id="ARBA00005019"/>
    </source>
</evidence>
<reference evidence="16 17" key="1">
    <citation type="submission" date="2020-08" db="EMBL/GenBank/DDBJ databases">
        <title>Sequencing the genomes of 1000 actinobacteria strains.</title>
        <authorList>
            <person name="Klenk H.-P."/>
        </authorList>
    </citation>
    <scope>NUCLEOTIDE SEQUENCE [LARGE SCALE GENOMIC DNA]</scope>
    <source>
        <strain evidence="16 17">DSM 22242</strain>
    </source>
</reference>
<evidence type="ECO:0000256" key="4">
    <source>
        <dbReference type="ARBA" id="ARBA00022679"/>
    </source>
</evidence>
<evidence type="ECO:0000256" key="9">
    <source>
        <dbReference type="ARBA" id="ARBA00022840"/>
    </source>
</evidence>
<keyword evidence="8" id="KW-0378">Hydrolase</keyword>
<keyword evidence="10" id="KW-0408">Iron</keyword>
<keyword evidence="9 14" id="KW-0067">ATP-binding</keyword>
<keyword evidence="7 14" id="KW-0547">Nucleotide-binding</keyword>
<evidence type="ECO:0000256" key="13">
    <source>
        <dbReference type="ARBA" id="ARBA00049417"/>
    </source>
</evidence>
<dbReference type="InterPro" id="IPR003607">
    <property type="entry name" value="HD/PDEase_dom"/>
</dbReference>
<dbReference type="GO" id="GO:0046872">
    <property type="term" value="F:metal ion binding"/>
    <property type="evidence" value="ECO:0007669"/>
    <property type="project" value="UniProtKB-KW"/>
</dbReference>
<comment type="catalytic activity">
    <reaction evidence="13">
        <text>P(1),P(4)-bis(5'-adenosyl) tetraphosphate + H2O = 2 ADP + 2 H(+)</text>
        <dbReference type="Rhea" id="RHEA:24252"/>
        <dbReference type="ChEBI" id="CHEBI:15377"/>
        <dbReference type="ChEBI" id="CHEBI:15378"/>
        <dbReference type="ChEBI" id="CHEBI:58141"/>
        <dbReference type="ChEBI" id="CHEBI:456216"/>
        <dbReference type="EC" id="3.6.1.41"/>
    </reaction>
</comment>
<comment type="pathway">
    <text evidence="2 14">Cofactor biosynthesis; NAD(+) biosynthesis; deamido-NAD(+) from nicotinate D-ribonucleotide: step 1/1.</text>
</comment>
<evidence type="ECO:0000256" key="10">
    <source>
        <dbReference type="ARBA" id="ARBA00023004"/>
    </source>
</evidence>
<dbReference type="AlphaFoldDB" id="A0A7W5D0W7"/>
<keyword evidence="5 14" id="KW-0548">Nucleotidyltransferase</keyword>
<dbReference type="GO" id="GO:0008803">
    <property type="term" value="F:bis(5'-nucleosyl)-tetraphosphatase (symmetrical) activity"/>
    <property type="evidence" value="ECO:0007669"/>
    <property type="project" value="UniProtKB-EC"/>
</dbReference>
<comment type="catalytic activity">
    <reaction evidence="12 14">
        <text>nicotinate beta-D-ribonucleotide + ATP + H(+) = deamido-NAD(+) + diphosphate</text>
        <dbReference type="Rhea" id="RHEA:22860"/>
        <dbReference type="ChEBI" id="CHEBI:15378"/>
        <dbReference type="ChEBI" id="CHEBI:30616"/>
        <dbReference type="ChEBI" id="CHEBI:33019"/>
        <dbReference type="ChEBI" id="CHEBI:57502"/>
        <dbReference type="ChEBI" id="CHEBI:58437"/>
        <dbReference type="EC" id="2.7.7.18"/>
    </reaction>
</comment>
<dbReference type="CDD" id="cd00077">
    <property type="entry name" value="HDc"/>
    <property type="match status" value="1"/>
</dbReference>
<dbReference type="Gene3D" id="3.40.50.620">
    <property type="entry name" value="HUPs"/>
    <property type="match status" value="1"/>
</dbReference>
<dbReference type="NCBIfam" id="TIGR00488">
    <property type="entry name" value="bis(5'-nucleosyl)-tetraphosphatase (symmetrical) YqeK"/>
    <property type="match status" value="1"/>
</dbReference>
<evidence type="ECO:0000256" key="11">
    <source>
        <dbReference type="ARBA" id="ARBA00023027"/>
    </source>
</evidence>
<dbReference type="NCBIfam" id="NF000840">
    <property type="entry name" value="PRK00071.1-3"/>
    <property type="match status" value="1"/>
</dbReference>
<keyword evidence="6" id="KW-0479">Metal-binding</keyword>
<evidence type="ECO:0000313" key="16">
    <source>
        <dbReference type="EMBL" id="MBB3170873.1"/>
    </source>
</evidence>
<comment type="function">
    <text evidence="1 14">Catalyzes the reversible adenylation of nicotinate mononucleotide (NaMN) to nicotinic acid adenine dinucleotide (NaAD).</text>
</comment>
<evidence type="ECO:0000256" key="3">
    <source>
        <dbReference type="ARBA" id="ARBA00022642"/>
    </source>
</evidence>
<organism evidence="16 17">
    <name type="scientific">Parvibacter caecicola</name>
    <dbReference type="NCBI Taxonomy" id="747645"/>
    <lineage>
        <taxon>Bacteria</taxon>
        <taxon>Bacillati</taxon>
        <taxon>Actinomycetota</taxon>
        <taxon>Coriobacteriia</taxon>
        <taxon>Coriobacteriales</taxon>
        <taxon>Coriobacteriaceae</taxon>
        <taxon>Parvibacter</taxon>
    </lineage>
</organism>
<sequence length="500" mass="55300">MAAAISARFDGLGQDGAPARLGIMGGTFDPIHIGHLACAEQAREAFGLDAVIFIPTGNPAHKQGKTVTPAEMRLEMCRLACLPNPHFDVSAIEVERAGLTYAVDTVRALRQHFPESVELCYITGADSILSIARWKDSREIARMVQFVAATRPGYEVGAAFKEELAQLGDFRVSYFEVTSLAISSSELRAMVAEGYSLRYLTTLSVCDYIFRNGLYRAPSTVLKTTGQGCLQPALEAAREGGEPCSLGAKEVQMGKQPRPADTPLSSRQLEEIRRSQFVDVPPDNVPQWGLSLEEVLSEEFWEARKAELEKRVSKKRFAHSLGVAATADQLAAIYGVDRRKARLAGLIHDWDKGFDDDGIRARVRQLGLEGAIAPEVVEKMPQVLHAHTAAAALAREFPALPSDVVQAIDRHTTAAPDMMPLDMVIYVADCLEPHRRFGEVDKLRQLVGEVSLPQLFLQVYEYWVYLLMSRQKPLHPATIEVWNAYAKGLLKRKEHNGEHN</sequence>
<evidence type="ECO:0000256" key="8">
    <source>
        <dbReference type="ARBA" id="ARBA00022801"/>
    </source>
</evidence>
<accession>A0A7W5D0W7</accession>
<gene>
    <name evidence="14" type="primary">nadD</name>
    <name evidence="16" type="ORF">FHR31_000653</name>
</gene>
<dbReference type="NCBIfam" id="TIGR00482">
    <property type="entry name" value="nicotinate (nicotinamide) nucleotide adenylyltransferase"/>
    <property type="match status" value="1"/>
</dbReference>
<protein>
    <recommendedName>
        <fullName evidence="14">Probable nicotinate-nucleotide adenylyltransferase</fullName>
        <ecNumber evidence="14">2.7.7.18</ecNumber>
    </recommendedName>
    <alternativeName>
        <fullName evidence="14">Deamido-NAD(+) diphosphorylase</fullName>
    </alternativeName>
    <alternativeName>
        <fullName evidence="14">Deamido-NAD(+) pyrophosphorylase</fullName>
    </alternativeName>
    <alternativeName>
        <fullName evidence="14">Nicotinate mononucleotide adenylyltransferase</fullName>
        <shortName evidence="14">NaMN adenylyltransferase</shortName>
    </alternativeName>
</protein>
<evidence type="ECO:0000256" key="6">
    <source>
        <dbReference type="ARBA" id="ARBA00022723"/>
    </source>
</evidence>
<keyword evidence="4 14" id="KW-0808">Transferase</keyword>
<dbReference type="Gene3D" id="1.10.3210.10">
    <property type="entry name" value="Hypothetical protein af1432"/>
    <property type="match status" value="1"/>
</dbReference>
<dbReference type="Pfam" id="PF01966">
    <property type="entry name" value="HD"/>
    <property type="match status" value="1"/>
</dbReference>
<proteinExistence type="inferred from homology"/>
<keyword evidence="3 14" id="KW-0662">Pyridine nucleotide biosynthesis</keyword>
<name>A0A7W5D0W7_9ACTN</name>
<dbReference type="GO" id="GO:0004515">
    <property type="term" value="F:nicotinate-nucleotide adenylyltransferase activity"/>
    <property type="evidence" value="ECO:0007669"/>
    <property type="project" value="UniProtKB-UniRule"/>
</dbReference>
<dbReference type="InterPro" id="IPR005249">
    <property type="entry name" value="YqeK"/>
</dbReference>
<dbReference type="EC" id="2.7.7.18" evidence="14"/>
<dbReference type="GO" id="GO:0005524">
    <property type="term" value="F:ATP binding"/>
    <property type="evidence" value="ECO:0007669"/>
    <property type="project" value="UniProtKB-KW"/>
</dbReference>
<dbReference type="SUPFAM" id="SSF109604">
    <property type="entry name" value="HD-domain/PDEase-like"/>
    <property type="match status" value="1"/>
</dbReference>
<dbReference type="RefSeq" id="WP_214646989.1">
    <property type="nucleotide sequence ID" value="NZ_CANSLK010000010.1"/>
</dbReference>
<dbReference type="Proteomes" id="UP000530850">
    <property type="component" value="Unassembled WGS sequence"/>
</dbReference>
<dbReference type="SMART" id="SM00471">
    <property type="entry name" value="HDc"/>
    <property type="match status" value="1"/>
</dbReference>
<dbReference type="PANTHER" id="PTHR39321:SF3">
    <property type="entry name" value="PHOSPHOPANTETHEINE ADENYLYLTRANSFERASE"/>
    <property type="match status" value="1"/>
</dbReference>
<comment type="caution">
    <text evidence="16">The sequence shown here is derived from an EMBL/GenBank/DDBJ whole genome shotgun (WGS) entry which is preliminary data.</text>
</comment>
<dbReference type="InterPro" id="IPR006674">
    <property type="entry name" value="HD_domain"/>
</dbReference>
<dbReference type="GO" id="GO:0009435">
    <property type="term" value="P:NAD+ biosynthetic process"/>
    <property type="evidence" value="ECO:0007669"/>
    <property type="project" value="UniProtKB-UniRule"/>
</dbReference>
<dbReference type="HAMAP" id="MF_00244">
    <property type="entry name" value="NaMN_adenylyltr"/>
    <property type="match status" value="1"/>
</dbReference>
<dbReference type="InterPro" id="IPR014729">
    <property type="entry name" value="Rossmann-like_a/b/a_fold"/>
</dbReference>
<dbReference type="PANTHER" id="PTHR39321">
    <property type="entry name" value="NICOTINATE-NUCLEOTIDE ADENYLYLTRANSFERASE-RELATED"/>
    <property type="match status" value="1"/>
</dbReference>
<dbReference type="InterPro" id="IPR004821">
    <property type="entry name" value="Cyt_trans-like"/>
</dbReference>
<dbReference type="SUPFAM" id="SSF52374">
    <property type="entry name" value="Nucleotidylyl transferase"/>
    <property type="match status" value="1"/>
</dbReference>
<feature type="domain" description="HD/PDEase" evidence="15">
    <location>
        <begin position="312"/>
        <end position="443"/>
    </location>
</feature>
<evidence type="ECO:0000313" key="17">
    <source>
        <dbReference type="Proteomes" id="UP000530850"/>
    </source>
</evidence>
<dbReference type="UniPathway" id="UPA00253">
    <property type="reaction ID" value="UER00332"/>
</dbReference>
<evidence type="ECO:0000256" key="12">
    <source>
        <dbReference type="ARBA" id="ARBA00048721"/>
    </source>
</evidence>
<evidence type="ECO:0000259" key="15">
    <source>
        <dbReference type="SMART" id="SM00471"/>
    </source>
</evidence>
<dbReference type="CDD" id="cd02165">
    <property type="entry name" value="NMNAT"/>
    <property type="match status" value="1"/>
</dbReference>
<evidence type="ECO:0000256" key="1">
    <source>
        <dbReference type="ARBA" id="ARBA00002324"/>
    </source>
</evidence>
<dbReference type="NCBIfam" id="TIGR00125">
    <property type="entry name" value="cyt_tran_rel"/>
    <property type="match status" value="1"/>
</dbReference>
<dbReference type="Pfam" id="PF01467">
    <property type="entry name" value="CTP_transf_like"/>
    <property type="match status" value="1"/>
</dbReference>
<dbReference type="GeneID" id="93357752"/>
<evidence type="ECO:0000256" key="14">
    <source>
        <dbReference type="HAMAP-Rule" id="MF_00244"/>
    </source>
</evidence>
<dbReference type="InterPro" id="IPR005248">
    <property type="entry name" value="NadD/NMNAT"/>
</dbReference>
<evidence type="ECO:0000256" key="7">
    <source>
        <dbReference type="ARBA" id="ARBA00022741"/>
    </source>
</evidence>
<comment type="similarity">
    <text evidence="14">Belongs to the NadD family.</text>
</comment>
<evidence type="ECO:0000256" key="5">
    <source>
        <dbReference type="ARBA" id="ARBA00022695"/>
    </source>
</evidence>
<keyword evidence="11 14" id="KW-0520">NAD</keyword>
<dbReference type="EMBL" id="JACHYA010000001">
    <property type="protein sequence ID" value="MBB3170873.1"/>
    <property type="molecule type" value="Genomic_DNA"/>
</dbReference>